<name>C0R8B4_BORVA</name>
<sequence>MNNNESLFKKAKEYIANLRSTKLEEKTEHSNRTHLENLLNDFNKINQNSSIAIQHEPRRSKEGFGSPDYVVINNINNGIIGCVEVKKVEQNLNETLKSSQIGKYKNITRNILLTNYIEFIWIKDREVKLREVLLTKEELNSKNIKLDRNKLTKVINILDEFFNSHFEKIKSVKILATLLASKTRSLKEEIESNLKVNEEKLDLNIDEEKLGELNTLVSTCRILKESVYSNDFSISEFSDSIAQTITYGLFIARLNNKSNTEIDFSNIESFIPTNFSLIQNIIKLIKDIHKDSEFDCLKWILESIISIVNNIDTELIFNEFSFTSNKENSKDPYLYFYEDFLAKYDANLRKAKGVYYTPSSIVNFIVSSLNEILKGEFNLDKGFANKDKVTVLDFATGTGTFLLEVIRTIILKEIPKESGRQKDYINLHILKNLYGFEYLMAPYAVAHLKLSQYLKEICEVDFSSKDSRLKVYLTNTIDFKKQVDQKYLPLAFLKDITKETKEANKIKESKILVILGNPPYNAGSKNNNKYILDLIKKYKEIKNEPLNEKTISSLNDDYVKFIRFAENNIEDSNEGLIGIITNNGYLDNVTFRGMRFHLLNTFDEIYILNLHGDSRKKEKTDDGSSDQNVFDIQTGVAISIFIKHKNESKKNKLANVYYSSIKGKRKEKYEFLDNNNIFTTNFKKLEYKEPNYFFVKKDLNVENIYSEGISLKNIFIEFSIGASTAKDNIAIDYTKKELLDKLKNLVNLSEQDARNKYGIEKDTENWNLTKVQEFLKSTNIDPSYVKQITYKPFDNRFIYYSKSKGIVARPIYKTMKHILEVKDNIGIITTRLLSTSSFCHALIASVIVNRDCICSKSYFFPLYIKEDRGAFESIKKKNFNTTFKDFIKNKYSKEFTPEEILGYIYSILYSNIYRTRFIEFLKIDFPKIIFVDNVDTFLKLSKLGTKLINSHLLKDNLKLNNSIGNHTGDYNRIVEKITYKEDTKELYYNSTCCFTNVAKEVYEYEIGSYQVLKSYLKYRKGKELIINENEDEIEHLEKVIKVLSYTINVQKEIDEIIQNLKEFNE</sequence>
<feature type="domain" description="DNA methylase adenine-specific" evidence="6">
    <location>
        <begin position="336"/>
        <end position="586"/>
    </location>
</feature>
<dbReference type="Proteomes" id="UP000006163">
    <property type="component" value="Plasmid VS116_cp32-2-7"/>
</dbReference>
<feature type="domain" description="Type ISP restriction-modification enzyme LLaBIII C-terminal specificity" evidence="7">
    <location>
        <begin position="714"/>
        <end position="1026"/>
    </location>
</feature>
<dbReference type="Pfam" id="PF02384">
    <property type="entry name" value="N6_Mtase"/>
    <property type="match status" value="1"/>
</dbReference>
<protein>
    <recommendedName>
        <fullName evidence="2">site-specific DNA-methyltransferase (adenine-specific)</fullName>
        <ecNumber evidence="2">2.1.1.72</ecNumber>
    </recommendedName>
</protein>
<dbReference type="EMBL" id="CP001434">
    <property type="protein sequence ID" value="ACN52728.1"/>
    <property type="molecule type" value="Genomic_DNA"/>
</dbReference>
<dbReference type="GO" id="GO:0009007">
    <property type="term" value="F:site-specific DNA-methyltransferase (adenine-specific) activity"/>
    <property type="evidence" value="ECO:0007669"/>
    <property type="project" value="UniProtKB-EC"/>
</dbReference>
<comment type="similarity">
    <text evidence="1">Belongs to the N(4)/N(6)-methyltransferase family.</text>
</comment>
<dbReference type="PANTHER" id="PTHR33841">
    <property type="entry name" value="DNA METHYLTRANSFERASE YEEA-RELATED"/>
    <property type="match status" value="1"/>
</dbReference>
<gene>
    <name evidence="8" type="ORF">BVAVS116_O0003</name>
</gene>
<dbReference type="GeneID" id="63641719"/>
<dbReference type="RefSeq" id="WP_012664782.1">
    <property type="nucleotide sequence ID" value="NC_012131.1"/>
</dbReference>
<dbReference type="InterPro" id="IPR050953">
    <property type="entry name" value="N4_N6_ade-DNA_methylase"/>
</dbReference>
<dbReference type="OrthoDB" id="9758243at2"/>
<dbReference type="Pfam" id="PF18135">
    <property type="entry name" value="Type_ISP_C"/>
    <property type="match status" value="1"/>
</dbReference>
<keyword evidence="9" id="KW-1185">Reference proteome</keyword>
<evidence type="ECO:0000259" key="7">
    <source>
        <dbReference type="Pfam" id="PF18135"/>
    </source>
</evidence>
<geneLocation type="plasmid" evidence="8 9">
    <name>VS116_cp32-2-7</name>
</geneLocation>
<keyword evidence="3" id="KW-0489">Methyltransferase</keyword>
<evidence type="ECO:0000256" key="1">
    <source>
        <dbReference type="ARBA" id="ARBA00006594"/>
    </source>
</evidence>
<dbReference type="PANTHER" id="PTHR33841:SF1">
    <property type="entry name" value="DNA METHYLTRANSFERASE A"/>
    <property type="match status" value="1"/>
</dbReference>
<evidence type="ECO:0000256" key="2">
    <source>
        <dbReference type="ARBA" id="ARBA00011900"/>
    </source>
</evidence>
<comment type="catalytic activity">
    <reaction evidence="5">
        <text>a 2'-deoxyadenosine in DNA + S-adenosyl-L-methionine = an N(6)-methyl-2'-deoxyadenosine in DNA + S-adenosyl-L-homocysteine + H(+)</text>
        <dbReference type="Rhea" id="RHEA:15197"/>
        <dbReference type="Rhea" id="RHEA-COMP:12418"/>
        <dbReference type="Rhea" id="RHEA-COMP:12419"/>
        <dbReference type="ChEBI" id="CHEBI:15378"/>
        <dbReference type="ChEBI" id="CHEBI:57856"/>
        <dbReference type="ChEBI" id="CHEBI:59789"/>
        <dbReference type="ChEBI" id="CHEBI:90615"/>
        <dbReference type="ChEBI" id="CHEBI:90616"/>
        <dbReference type="EC" id="2.1.1.72"/>
    </reaction>
</comment>
<evidence type="ECO:0000259" key="6">
    <source>
        <dbReference type="Pfam" id="PF02384"/>
    </source>
</evidence>
<dbReference type="InterPro" id="IPR029063">
    <property type="entry name" value="SAM-dependent_MTases_sf"/>
</dbReference>
<dbReference type="HOGENOM" id="CLU_009503_0_0_12"/>
<dbReference type="InterPro" id="IPR003356">
    <property type="entry name" value="DNA_methylase_A-5"/>
</dbReference>
<dbReference type="EC" id="2.1.1.72" evidence="2"/>
<dbReference type="GO" id="GO:0003677">
    <property type="term" value="F:DNA binding"/>
    <property type="evidence" value="ECO:0007669"/>
    <property type="project" value="InterPro"/>
</dbReference>
<keyword evidence="8" id="KW-0614">Plasmid</keyword>
<evidence type="ECO:0000256" key="3">
    <source>
        <dbReference type="ARBA" id="ARBA00022603"/>
    </source>
</evidence>
<dbReference type="AlphaFoldDB" id="C0R8B4"/>
<evidence type="ECO:0000256" key="5">
    <source>
        <dbReference type="ARBA" id="ARBA00047942"/>
    </source>
</evidence>
<evidence type="ECO:0000313" key="9">
    <source>
        <dbReference type="Proteomes" id="UP000006163"/>
    </source>
</evidence>
<dbReference type="GO" id="GO:0008170">
    <property type="term" value="F:N-methyltransferase activity"/>
    <property type="evidence" value="ECO:0007669"/>
    <property type="project" value="InterPro"/>
</dbReference>
<reference evidence="8 9" key="1">
    <citation type="journal article" date="2012" name="J. Bacteriol.">
        <title>Whole-Genome Sequences of Borrelia bissettii, Borrelia valaisiana, and Borrelia spielmanii.</title>
        <authorList>
            <person name="Schutzer S.E."/>
            <person name="Fraser-Liggett C.M."/>
            <person name="Qiu W.G."/>
            <person name="Kraiczy P."/>
            <person name="Mongodin E.F."/>
            <person name="Dunn J.J."/>
            <person name="Luft B.J."/>
            <person name="Casjens S.R."/>
        </authorList>
    </citation>
    <scope>NUCLEOTIDE SEQUENCE [LARGE SCALE GENOMIC DNA]</scope>
    <source>
        <strain evidence="8 9">VS116</strain>
        <plasmid evidence="8">VS116_cp32-2-7</plasmid>
    </source>
</reference>
<dbReference type="GO" id="GO:0032259">
    <property type="term" value="P:methylation"/>
    <property type="evidence" value="ECO:0007669"/>
    <property type="project" value="UniProtKB-KW"/>
</dbReference>
<dbReference type="REBASE" id="20331">
    <property type="entry name" value="BvaVSORF3P"/>
</dbReference>
<evidence type="ECO:0000256" key="4">
    <source>
        <dbReference type="ARBA" id="ARBA00022679"/>
    </source>
</evidence>
<proteinExistence type="inferred from homology"/>
<dbReference type="InterPro" id="IPR041635">
    <property type="entry name" value="Type_ISP_LLaBIII_C"/>
</dbReference>
<dbReference type="Gene3D" id="3.40.50.150">
    <property type="entry name" value="Vaccinia Virus protein VP39"/>
    <property type="match status" value="1"/>
</dbReference>
<dbReference type="SUPFAM" id="SSF53335">
    <property type="entry name" value="S-adenosyl-L-methionine-dependent methyltransferases"/>
    <property type="match status" value="1"/>
</dbReference>
<keyword evidence="4" id="KW-0808">Transferase</keyword>
<evidence type="ECO:0000313" key="8">
    <source>
        <dbReference type="EMBL" id="ACN52728.1"/>
    </source>
</evidence>
<accession>C0R8B4</accession>
<organism evidence="8 9">
    <name type="scientific">Borreliella valaisiana VS116</name>
    <dbReference type="NCBI Taxonomy" id="445987"/>
    <lineage>
        <taxon>Bacteria</taxon>
        <taxon>Pseudomonadati</taxon>
        <taxon>Spirochaetota</taxon>
        <taxon>Spirochaetia</taxon>
        <taxon>Spirochaetales</taxon>
        <taxon>Borreliaceae</taxon>
        <taxon>Borreliella</taxon>
    </lineage>
</organism>
<dbReference type="PRINTS" id="PR00507">
    <property type="entry name" value="N12N6MTFRASE"/>
</dbReference>